<dbReference type="Proteomes" id="UP001054889">
    <property type="component" value="Unassembled WGS sequence"/>
</dbReference>
<dbReference type="GO" id="GO:0042742">
    <property type="term" value="P:defense response to bacterium"/>
    <property type="evidence" value="ECO:0007669"/>
    <property type="project" value="UniProtKB-ARBA"/>
</dbReference>
<gene>
    <name evidence="6" type="primary">gb25046</name>
    <name evidence="6" type="ORF">PR202_gb25046</name>
</gene>
<dbReference type="InterPro" id="IPR058922">
    <property type="entry name" value="WHD_DRP"/>
</dbReference>
<dbReference type="FunFam" id="1.10.10.10:FF:000322">
    <property type="entry name" value="Probable disease resistance protein At1g63360"/>
    <property type="match status" value="1"/>
</dbReference>
<dbReference type="InterPro" id="IPR027417">
    <property type="entry name" value="P-loop_NTPase"/>
</dbReference>
<evidence type="ECO:0000256" key="2">
    <source>
        <dbReference type="ARBA" id="ARBA00022821"/>
    </source>
</evidence>
<evidence type="ECO:0000256" key="1">
    <source>
        <dbReference type="ARBA" id="ARBA00022737"/>
    </source>
</evidence>
<dbReference type="SUPFAM" id="SSF52540">
    <property type="entry name" value="P-loop containing nucleoside triphosphate hydrolases"/>
    <property type="match status" value="1"/>
</dbReference>
<proteinExistence type="predicted"/>
<accession>A0AAV5FMI2</accession>
<feature type="region of interest" description="Disordered" evidence="3">
    <location>
        <begin position="1"/>
        <end position="20"/>
    </location>
</feature>
<dbReference type="GO" id="GO:0009626">
    <property type="term" value="P:plant-type hypersensitive response"/>
    <property type="evidence" value="ECO:0007669"/>
    <property type="project" value="UniProtKB-ARBA"/>
</dbReference>
<evidence type="ECO:0000259" key="5">
    <source>
        <dbReference type="Pfam" id="PF23598"/>
    </source>
</evidence>
<dbReference type="Pfam" id="PF23559">
    <property type="entry name" value="WHD_DRP"/>
    <property type="match status" value="1"/>
</dbReference>
<reference evidence="6" key="1">
    <citation type="journal article" date="2018" name="DNA Res.">
        <title>Multiple hybrid de novo genome assembly of finger millet, an orphan allotetraploid crop.</title>
        <authorList>
            <person name="Hatakeyama M."/>
            <person name="Aluri S."/>
            <person name="Balachadran M.T."/>
            <person name="Sivarajan S.R."/>
            <person name="Patrignani A."/>
            <person name="Gruter S."/>
            <person name="Poveda L."/>
            <person name="Shimizu-Inatsugi R."/>
            <person name="Baeten J."/>
            <person name="Francoijs K.J."/>
            <person name="Nataraja K.N."/>
            <person name="Reddy Y.A.N."/>
            <person name="Phadnis S."/>
            <person name="Ravikumar R.L."/>
            <person name="Schlapbach R."/>
            <person name="Sreeman S.M."/>
            <person name="Shimizu K.K."/>
        </authorList>
    </citation>
    <scope>NUCLEOTIDE SEQUENCE</scope>
</reference>
<keyword evidence="7" id="KW-1185">Reference proteome</keyword>
<dbReference type="GO" id="GO:0002758">
    <property type="term" value="P:innate immune response-activating signaling pathway"/>
    <property type="evidence" value="ECO:0007669"/>
    <property type="project" value="UniProtKB-ARBA"/>
</dbReference>
<organism evidence="6 7">
    <name type="scientific">Eleusine coracana subsp. coracana</name>
    <dbReference type="NCBI Taxonomy" id="191504"/>
    <lineage>
        <taxon>Eukaryota</taxon>
        <taxon>Viridiplantae</taxon>
        <taxon>Streptophyta</taxon>
        <taxon>Embryophyta</taxon>
        <taxon>Tracheophyta</taxon>
        <taxon>Spermatophyta</taxon>
        <taxon>Magnoliopsida</taxon>
        <taxon>Liliopsida</taxon>
        <taxon>Poales</taxon>
        <taxon>Poaceae</taxon>
        <taxon>PACMAD clade</taxon>
        <taxon>Chloridoideae</taxon>
        <taxon>Cynodonteae</taxon>
        <taxon>Eleusininae</taxon>
        <taxon>Eleusine</taxon>
    </lineage>
</organism>
<dbReference type="EMBL" id="BQKI01000088">
    <property type="protein sequence ID" value="GJN36206.1"/>
    <property type="molecule type" value="Genomic_DNA"/>
</dbReference>
<dbReference type="Pfam" id="PF23598">
    <property type="entry name" value="LRR_14"/>
    <property type="match status" value="1"/>
</dbReference>
<dbReference type="PANTHER" id="PTHR23155">
    <property type="entry name" value="DISEASE RESISTANCE PROTEIN RP"/>
    <property type="match status" value="1"/>
</dbReference>
<name>A0AAV5FMI2_ELECO</name>
<evidence type="ECO:0000256" key="3">
    <source>
        <dbReference type="SAM" id="MobiDB-lite"/>
    </source>
</evidence>
<reference evidence="6" key="2">
    <citation type="submission" date="2021-12" db="EMBL/GenBank/DDBJ databases">
        <title>Resequencing data analysis of finger millet.</title>
        <authorList>
            <person name="Hatakeyama M."/>
            <person name="Aluri S."/>
            <person name="Balachadran M.T."/>
            <person name="Sivarajan S.R."/>
            <person name="Poveda L."/>
            <person name="Shimizu-Inatsugi R."/>
            <person name="Schlapbach R."/>
            <person name="Sreeman S.M."/>
            <person name="Shimizu K.K."/>
        </authorList>
    </citation>
    <scope>NUCLEOTIDE SEQUENCE</scope>
</reference>
<dbReference type="InterPro" id="IPR044974">
    <property type="entry name" value="Disease_R_plants"/>
</dbReference>
<keyword evidence="2" id="KW-0611">Plant defense</keyword>
<dbReference type="Gene3D" id="1.10.10.10">
    <property type="entry name" value="Winged helix-like DNA-binding domain superfamily/Winged helix DNA-binding domain"/>
    <property type="match status" value="1"/>
</dbReference>
<dbReference type="AlphaFoldDB" id="A0AAV5FMI2"/>
<feature type="domain" description="Disease resistance R13L4/SHOC-2-like LRR" evidence="5">
    <location>
        <begin position="378"/>
        <end position="442"/>
    </location>
</feature>
<evidence type="ECO:0008006" key="8">
    <source>
        <dbReference type="Google" id="ProtNLM"/>
    </source>
</evidence>
<evidence type="ECO:0000313" key="6">
    <source>
        <dbReference type="EMBL" id="GJN36206.1"/>
    </source>
</evidence>
<dbReference type="InterPro" id="IPR055414">
    <property type="entry name" value="LRR_R13L4/SHOC2-like"/>
</dbReference>
<dbReference type="InterPro" id="IPR036388">
    <property type="entry name" value="WH-like_DNA-bd_sf"/>
</dbReference>
<evidence type="ECO:0000313" key="7">
    <source>
        <dbReference type="Proteomes" id="UP001054889"/>
    </source>
</evidence>
<keyword evidence="1" id="KW-0677">Repeat</keyword>
<evidence type="ECO:0000259" key="4">
    <source>
        <dbReference type="Pfam" id="PF23559"/>
    </source>
</evidence>
<dbReference type="PANTHER" id="PTHR23155:SF1062">
    <property type="entry name" value="OS11G0579400 PROTEIN"/>
    <property type="match status" value="1"/>
</dbReference>
<feature type="domain" description="Disease resistance protein winged helix" evidence="4">
    <location>
        <begin position="265"/>
        <end position="338"/>
    </location>
</feature>
<sequence>MTSNSKALQDQDQEQDSSAAKHAIMRTLGEDSISSHVAKQETRQGVKEDKGHMIQAIVKQAGHCEIPNSMVHETTEKIDNMKWMIKAQMKIKRIVDNIEQYLKDYTMIILKVDETIDGYLWEDTRKALRLLSCMAGALIITTTRSTHQAKEYCCRQWEPIDCSLVGLYHATVLKLTSQKMQQDNCNPQLSRDILDNCDPHEFCMKMFARALYSKPTRSYEELYNLCTTLQAVSPKSLSSIAQKMIKFSYNDLPKEYKSCLLYLAIFPQGHRVRRSTLIGRWVVEGLITTEDWSWPSSVDKAERCFEMLINRWLIYPVDIGVTGGIKSCMVGDLVYEFITTIAKKQRTVQIRLSHHLARHFSISNDLRLCGSDTVSSFLKKLSESSQFSLLKVLDLETCKCFGGKIKHYLKDICCKILLLKYLSLRRTDVTHLPKEINNLHELARTPTG</sequence>
<comment type="caution">
    <text evidence="6">The sequence shown here is derived from an EMBL/GenBank/DDBJ whole genome shotgun (WGS) entry which is preliminary data.</text>
</comment>
<protein>
    <recommendedName>
        <fullName evidence="8">NB-ARC domain-containing protein</fullName>
    </recommendedName>
</protein>